<keyword evidence="2" id="KW-1133">Transmembrane helix</keyword>
<keyword evidence="2" id="KW-0472">Membrane</keyword>
<dbReference type="SUPFAM" id="SSF48726">
    <property type="entry name" value="Immunoglobulin"/>
    <property type="match status" value="1"/>
</dbReference>
<name>A0A914I753_GLORO</name>
<sequence>MCTPRHIFIYSSPIPPPRIAPKAESRRRASGRPLLANDQWGGESLLPLAKFRHCCFCYCCCPSVSPSTSADVKAPDEFDQQQQSDCQQSDQQQQQQQQQRSSASLNAVFASIRLQNDQWRTSKSLIGSSHVVVHRLRCFLRFLIATLCCARHVDFVGIQLQFRRWAMVIGSRNVSSQYEPLHWNTELFRVPSDAVRVRVKCEALLAAYEFEPREHRLEVQWKRFAEDGDVSAEETDRFERTETAILEVETTAGISSSKLQESIKWRCLARVPLPAGGNAAVAISRPLTFVRSDIGHEEAANDGNALGEKEKTEREEREAEEFVLILHKIQGDSTNLPCNTNRSLAEHPKNVQWWLNGQQMPIGPRTQLKPGSNLSGLQLSLSFLDPSDQGFYDCSVERSDGPLRVERVQHILLIVQRTASARLEQVQIKLEHRPERCFRVNFLQPKGTRMNDAYRQKYFLTFYRLHEPMQKVIRKDVDQGERNMSLPDNDKEESEQYFGDTSLLHQSEQINSHAFRLMPRGCAVVPDPTDGNGTSGEGRVRCEFRCCQADTCGAQFDTGAVKYAFQAAAIIGAGAITALSQPPTIVSTWDDFAPKALPLDFLFNRQSSQLWIRWHVPDPSQIRGLVERYHLEVEFEQNKKRLQRIERRLPAFDTESHLNISGRDSFAVRVRVVPETRSGLPQEELMMASPHQYPYFIFTDWMEQHFPEGTISSDASIPVPVVLFRQPSNGQSSLTVTWDSPSAEQIRWMLIRAIRLRSTEAIGEGIWRLNASDVNIELDHTNFELGFVYQLCATFVSEQPQRAHGPWRCQAVPFFDANGQLKAADELTSEAPSLGLKSVEEDEQYGKSNGVERAAAAHLLLSKSDEDGYEHLPEPIHCQRAHCRCAFIAPTVPSEKMAMTISWEPVDGLSSSSSTGFKMGESRMVAVHYTLDKTDDPTATWMSPFLAVHIPSDAPTRRQIQFEIEDDLQLLPDTTYRFMLEAFQKERRKDLPSLEGTYFDCHIPADLDLPPPTNFRLAPFTTAGKRIDGFELHFQRVDRANILLDGWQVDGEGTTRRQSDFHRTIQGAQADNFLLDEPLSNTYQVWLCTHWTDANLTSPYSSSSSFLPPPPPFCLPVRHVCPFRSSFIRPPLLFHLPLLIPLAAPPPSPPPLSDDHPSPSIQQHLPLYKHPVYWLCVVGLFLLLLLLLLSTAVLWMQQDRSWSWSRIWRQLKRNRRRRGRRDPSKEKGTEMNPFDCPNGSSTAKHIPQHLQNGLHKMLALRSRESDALLEAINAENVEEPNGVLRHLRSVSMHFEHPTGSNACGVGVGPAEGRVVVQVENAVEDEWHRQADTASNSHFTHSLSPLHRLFSPVTMPKTQHRRRVSAPFILLLAQQSHSSAVFKMVNDDSGIAIAQHDDELKGGEEEVSRTSVCTSSDDAAHEEERTVTDARMEGLNCRKRSSVVTDEANSSNDSSSLHFDGELEVKRVGEKPMANYPTSATTRTDITCNTPISSGMGNRTFHYSKSYSNSTDG</sequence>
<feature type="compositionally biased region" description="Basic and acidic residues" evidence="1">
    <location>
        <begin position="1398"/>
        <end position="1407"/>
    </location>
</feature>
<dbReference type="Pfam" id="PF00047">
    <property type="entry name" value="ig"/>
    <property type="match status" value="1"/>
</dbReference>
<feature type="region of interest" description="Disordered" evidence="1">
    <location>
        <begin position="1486"/>
        <end position="1512"/>
    </location>
</feature>
<dbReference type="InterPro" id="IPR036179">
    <property type="entry name" value="Ig-like_dom_sf"/>
</dbReference>
<evidence type="ECO:0000256" key="2">
    <source>
        <dbReference type="SAM" id="Phobius"/>
    </source>
</evidence>
<organism evidence="4 5">
    <name type="scientific">Globodera rostochiensis</name>
    <name type="common">Golden nematode worm</name>
    <name type="synonym">Heterodera rostochiensis</name>
    <dbReference type="NCBI Taxonomy" id="31243"/>
    <lineage>
        <taxon>Eukaryota</taxon>
        <taxon>Metazoa</taxon>
        <taxon>Ecdysozoa</taxon>
        <taxon>Nematoda</taxon>
        <taxon>Chromadorea</taxon>
        <taxon>Rhabditida</taxon>
        <taxon>Tylenchina</taxon>
        <taxon>Tylenchomorpha</taxon>
        <taxon>Tylenchoidea</taxon>
        <taxon>Heteroderidae</taxon>
        <taxon>Heteroderinae</taxon>
        <taxon>Globodera</taxon>
    </lineage>
</organism>
<keyword evidence="2" id="KW-0812">Transmembrane</keyword>
<feature type="domain" description="Ig-like" evidence="3">
    <location>
        <begin position="330"/>
        <end position="409"/>
    </location>
</feature>
<proteinExistence type="predicted"/>
<feature type="region of interest" description="Disordered" evidence="1">
    <location>
        <begin position="1398"/>
        <end position="1417"/>
    </location>
</feature>
<dbReference type="Gene3D" id="2.60.40.10">
    <property type="entry name" value="Immunoglobulins"/>
    <property type="match status" value="1"/>
</dbReference>
<reference evidence="5" key="1">
    <citation type="submission" date="2022-11" db="UniProtKB">
        <authorList>
            <consortium name="WormBaseParasite"/>
        </authorList>
    </citation>
    <scope>IDENTIFICATION</scope>
</reference>
<keyword evidence="4" id="KW-1185">Reference proteome</keyword>
<evidence type="ECO:0000313" key="5">
    <source>
        <dbReference type="WBParaSite" id="Gr19_v10_g7243.t1"/>
    </source>
</evidence>
<protein>
    <submittedName>
        <fullName evidence="5">Ig-like domain-containing protein</fullName>
    </submittedName>
</protein>
<dbReference type="InterPro" id="IPR007110">
    <property type="entry name" value="Ig-like_dom"/>
</dbReference>
<feature type="transmembrane region" description="Helical" evidence="2">
    <location>
        <begin position="1172"/>
        <end position="1196"/>
    </location>
</feature>
<feature type="compositionally biased region" description="Low complexity" evidence="1">
    <location>
        <begin position="80"/>
        <end position="98"/>
    </location>
</feature>
<evidence type="ECO:0000259" key="3">
    <source>
        <dbReference type="PROSITE" id="PS50835"/>
    </source>
</evidence>
<feature type="region of interest" description="Disordered" evidence="1">
    <location>
        <begin position="1215"/>
        <end position="1242"/>
    </location>
</feature>
<dbReference type="Proteomes" id="UP000887572">
    <property type="component" value="Unplaced"/>
</dbReference>
<dbReference type="PROSITE" id="PS50835">
    <property type="entry name" value="IG_LIKE"/>
    <property type="match status" value="1"/>
</dbReference>
<evidence type="ECO:0000256" key="1">
    <source>
        <dbReference type="SAM" id="MobiDB-lite"/>
    </source>
</evidence>
<dbReference type="InterPro" id="IPR013783">
    <property type="entry name" value="Ig-like_fold"/>
</dbReference>
<dbReference type="InterPro" id="IPR013151">
    <property type="entry name" value="Immunoglobulin_dom"/>
</dbReference>
<feature type="region of interest" description="Disordered" evidence="1">
    <location>
        <begin position="72"/>
        <end position="98"/>
    </location>
</feature>
<evidence type="ECO:0000313" key="4">
    <source>
        <dbReference type="Proteomes" id="UP000887572"/>
    </source>
</evidence>
<dbReference type="WBParaSite" id="Gr19_v10_g7243.t1">
    <property type="protein sequence ID" value="Gr19_v10_g7243.t1"/>
    <property type="gene ID" value="Gr19_v10_g7243"/>
</dbReference>
<accession>A0A914I753</accession>